<feature type="signal peptide" evidence="14">
    <location>
        <begin position="1"/>
        <end position="27"/>
    </location>
</feature>
<dbReference type="Pfam" id="PF08336">
    <property type="entry name" value="P4Ha_N"/>
    <property type="match status" value="1"/>
</dbReference>
<evidence type="ECO:0000256" key="13">
    <source>
        <dbReference type="PROSITE-ProRule" id="PRU00339"/>
    </source>
</evidence>
<evidence type="ECO:0000256" key="3">
    <source>
        <dbReference type="ARBA" id="ARBA00004319"/>
    </source>
</evidence>
<evidence type="ECO:0000259" key="15">
    <source>
        <dbReference type="PROSITE" id="PS51471"/>
    </source>
</evidence>
<dbReference type="InterPro" id="IPR044862">
    <property type="entry name" value="Pro_4_hyd_alph_FE2OG_OXY"/>
</dbReference>
<evidence type="ECO:0000256" key="7">
    <source>
        <dbReference type="ARBA" id="ARBA00022824"/>
    </source>
</evidence>
<dbReference type="Gene3D" id="6.10.140.1460">
    <property type="match status" value="1"/>
</dbReference>
<keyword evidence="9" id="KW-0223">Dioxygenase</keyword>
<evidence type="ECO:0000256" key="5">
    <source>
        <dbReference type="ARBA" id="ARBA00012269"/>
    </source>
</evidence>
<dbReference type="Pfam" id="PF13640">
    <property type="entry name" value="2OG-FeII_Oxy_3"/>
    <property type="match status" value="1"/>
</dbReference>
<proteinExistence type="inferred from homology"/>
<evidence type="ECO:0000256" key="12">
    <source>
        <dbReference type="ARBA" id="ARBA00023180"/>
    </source>
</evidence>
<dbReference type="InterPro" id="IPR011990">
    <property type="entry name" value="TPR-like_helical_dom_sf"/>
</dbReference>
<dbReference type="PANTHER" id="PTHR10869">
    <property type="entry name" value="PROLYL 4-HYDROXYLASE ALPHA SUBUNIT"/>
    <property type="match status" value="1"/>
</dbReference>
<dbReference type="InterPro" id="IPR019734">
    <property type="entry name" value="TPR_rpt"/>
</dbReference>
<dbReference type="Proteomes" id="UP001642483">
    <property type="component" value="Unassembled WGS sequence"/>
</dbReference>
<keyword evidence="14" id="KW-0732">Signal</keyword>
<dbReference type="PROSITE" id="PS51471">
    <property type="entry name" value="FE2OG_OXY"/>
    <property type="match status" value="1"/>
</dbReference>
<evidence type="ECO:0000256" key="2">
    <source>
        <dbReference type="ARBA" id="ARBA00002035"/>
    </source>
</evidence>
<feature type="repeat" description="TPR" evidence="13">
    <location>
        <begin position="212"/>
        <end position="245"/>
    </location>
</feature>
<evidence type="ECO:0000256" key="8">
    <source>
        <dbReference type="ARBA" id="ARBA00022896"/>
    </source>
</evidence>
<evidence type="ECO:0000256" key="9">
    <source>
        <dbReference type="ARBA" id="ARBA00022964"/>
    </source>
</evidence>
<dbReference type="Pfam" id="PF23558">
    <property type="entry name" value="TPR_P4H"/>
    <property type="match status" value="1"/>
</dbReference>
<evidence type="ECO:0000313" key="16">
    <source>
        <dbReference type="EMBL" id="CAK8672431.1"/>
    </source>
</evidence>
<keyword evidence="13" id="KW-0802">TPR repeat</keyword>
<comment type="subcellular location">
    <subcellularLocation>
        <location evidence="3">Endoplasmic reticulum lumen</location>
    </subcellularLocation>
</comment>
<dbReference type="InterPro" id="IPR013547">
    <property type="entry name" value="P4H_N"/>
</dbReference>
<comment type="caution">
    <text evidence="16">The sequence shown here is derived from an EMBL/GenBank/DDBJ whole genome shotgun (WGS) entry which is preliminary data.</text>
</comment>
<dbReference type="EC" id="1.14.11.2" evidence="5"/>
<keyword evidence="12" id="KW-0325">Glycoprotein</keyword>
<reference evidence="16 17" key="1">
    <citation type="submission" date="2024-02" db="EMBL/GenBank/DDBJ databases">
        <authorList>
            <person name="Daric V."/>
            <person name="Darras S."/>
        </authorList>
    </citation>
    <scope>NUCLEOTIDE SEQUENCE [LARGE SCALE GENOMIC DNA]</scope>
</reference>
<dbReference type="PROSITE" id="PS50005">
    <property type="entry name" value="TPR"/>
    <property type="match status" value="1"/>
</dbReference>
<keyword evidence="10" id="KW-0560">Oxidoreductase</keyword>
<evidence type="ECO:0000256" key="14">
    <source>
        <dbReference type="SAM" id="SignalP"/>
    </source>
</evidence>
<keyword evidence="7" id="KW-0256">Endoplasmic reticulum</keyword>
<evidence type="ECO:0000256" key="4">
    <source>
        <dbReference type="ARBA" id="ARBA00006511"/>
    </source>
</evidence>
<dbReference type="InterPro" id="IPR059068">
    <property type="entry name" value="TPR_P4H"/>
</dbReference>
<evidence type="ECO:0000256" key="11">
    <source>
        <dbReference type="ARBA" id="ARBA00023004"/>
    </source>
</evidence>
<dbReference type="PANTHER" id="PTHR10869:SF244">
    <property type="entry name" value="PROLYL 4-HYDROXYLASE SUBUNIT ALPHA-2"/>
    <property type="match status" value="1"/>
</dbReference>
<comment type="cofactor">
    <cofactor evidence="1">
        <name>L-ascorbate</name>
        <dbReference type="ChEBI" id="CHEBI:38290"/>
    </cofactor>
</comment>
<accession>A0ABP0EY88</accession>
<sequence length="540" mass="62319">MNRAMSSSSKSILLLYLLFLFTNYAKCEWFSSLSQMEDLVHDEIDLLSSLRDYINAEETKIMKIKRLAEEYQQISESARTNIDEYLGHPVNQYRLVKRLASEWSEMEDLVMEDVTPVFLTNLSTKRANFPNEDDVKGSAQAIIRLQETYRLKTHDLVQGIIKGIQANQSLTADDCYDIGRTAYLEQDFYHCALWMNEVSNMPENGYIRITRFDVLDHLSYCMAQQGNIERAYEMTSEMIEIDPTHPRIVANHKHYRTLLGARKKGDDGDPSTESGAMLTRNPAAYPEFNRYERLCRLEQNKIPKRIEKKLKCYYWTNNNHPRLILQPTKLEELWHSPHLVRFHDVITDKEVEEIKAVAKPRLNRATVQNPSTGKLEHAHYRVSKSAWLSDSESPAVARVCQRISDITGLSMETAEQLQIANYGVGGQYEPHYDFARESDAGKFEEELGNRIATFLIYLTDVENGGSTVFLHPGIAVRPIRGSAAFWYNLYPSGEGDLRTRHAACPVLTGVKWVSNKWIHERDQEFHRKCALNKNSDNRMF</sequence>
<keyword evidence="6" id="KW-0479">Metal-binding</keyword>
<feature type="domain" description="Fe2OG dioxygenase" evidence="15">
    <location>
        <begin position="413"/>
        <end position="520"/>
    </location>
</feature>
<dbReference type="Gene3D" id="1.25.40.10">
    <property type="entry name" value="Tetratricopeptide repeat domain"/>
    <property type="match status" value="1"/>
</dbReference>
<keyword evidence="11" id="KW-0408">Iron</keyword>
<comment type="function">
    <text evidence="2">Catalyzes the post-translational formation of 4-hydroxyproline in -Xaa-Pro-Gly- sequences in collagens and other proteins.</text>
</comment>
<organism evidence="16 17">
    <name type="scientific">Clavelina lepadiformis</name>
    <name type="common">Light-bulb sea squirt</name>
    <name type="synonym">Ascidia lepadiformis</name>
    <dbReference type="NCBI Taxonomy" id="159417"/>
    <lineage>
        <taxon>Eukaryota</taxon>
        <taxon>Metazoa</taxon>
        <taxon>Chordata</taxon>
        <taxon>Tunicata</taxon>
        <taxon>Ascidiacea</taxon>
        <taxon>Aplousobranchia</taxon>
        <taxon>Clavelinidae</taxon>
        <taxon>Clavelina</taxon>
    </lineage>
</organism>
<name>A0ABP0EY88_CLALP</name>
<evidence type="ECO:0000256" key="6">
    <source>
        <dbReference type="ARBA" id="ARBA00022723"/>
    </source>
</evidence>
<keyword evidence="17" id="KW-1185">Reference proteome</keyword>
<dbReference type="InterPro" id="IPR005123">
    <property type="entry name" value="Oxoglu/Fe-dep_dioxygenase_dom"/>
</dbReference>
<gene>
    <name evidence="16" type="ORF">CVLEPA_LOCUS1384</name>
</gene>
<dbReference type="Gene3D" id="2.60.120.620">
    <property type="entry name" value="q2cbj1_9rhob like domain"/>
    <property type="match status" value="1"/>
</dbReference>
<evidence type="ECO:0000256" key="10">
    <source>
        <dbReference type="ARBA" id="ARBA00023002"/>
    </source>
</evidence>
<dbReference type="SUPFAM" id="SSF48452">
    <property type="entry name" value="TPR-like"/>
    <property type="match status" value="1"/>
</dbReference>
<evidence type="ECO:0000256" key="1">
    <source>
        <dbReference type="ARBA" id="ARBA00001961"/>
    </source>
</evidence>
<keyword evidence="8" id="KW-0847">Vitamin C</keyword>
<protein>
    <recommendedName>
        <fullName evidence="5">procollagen-proline 4-dioxygenase</fullName>
        <ecNumber evidence="5">1.14.11.2</ecNumber>
    </recommendedName>
</protein>
<feature type="chain" id="PRO_5047475254" description="procollagen-proline 4-dioxygenase" evidence="14">
    <location>
        <begin position="28"/>
        <end position="540"/>
    </location>
</feature>
<dbReference type="InterPro" id="IPR006620">
    <property type="entry name" value="Pro_4_hyd_alph"/>
</dbReference>
<dbReference type="EMBL" id="CAWYQH010000001">
    <property type="protein sequence ID" value="CAK8672431.1"/>
    <property type="molecule type" value="Genomic_DNA"/>
</dbReference>
<dbReference type="InterPro" id="IPR045054">
    <property type="entry name" value="P4HA-like"/>
</dbReference>
<dbReference type="SMART" id="SM00702">
    <property type="entry name" value="P4Hc"/>
    <property type="match status" value="1"/>
</dbReference>
<evidence type="ECO:0000313" key="17">
    <source>
        <dbReference type="Proteomes" id="UP001642483"/>
    </source>
</evidence>
<comment type="similarity">
    <text evidence="4">Belongs to the P4HA family.</text>
</comment>